<feature type="transmembrane region" description="Helical" evidence="9">
    <location>
        <begin position="222"/>
        <end position="246"/>
    </location>
</feature>
<comment type="similarity">
    <text evidence="7 8">Belongs to the MPDU1 (TC 2.A.43.3) family.</text>
</comment>
<dbReference type="InterPro" id="IPR006603">
    <property type="entry name" value="PQ-loop_rpt"/>
</dbReference>
<evidence type="ECO:0000256" key="7">
    <source>
        <dbReference type="ARBA" id="ARBA00038475"/>
    </source>
</evidence>
<dbReference type="InterPro" id="IPR016817">
    <property type="entry name" value="MannP-dilichol_defect-1"/>
</dbReference>
<comment type="caution">
    <text evidence="10">The sequence shown here is derived from an EMBL/GenBank/DDBJ whole genome shotgun (WGS) entry which is preliminary data.</text>
</comment>
<keyword evidence="4" id="KW-0677">Repeat</keyword>
<dbReference type="Pfam" id="PF04193">
    <property type="entry name" value="PQ-loop"/>
    <property type="match status" value="2"/>
</dbReference>
<feature type="transmembrane region" description="Helical" evidence="9">
    <location>
        <begin position="71"/>
        <end position="91"/>
    </location>
</feature>
<keyword evidence="6 8" id="KW-0472">Membrane</keyword>
<comment type="subcellular location">
    <subcellularLocation>
        <location evidence="1 8">Membrane</location>
        <topology evidence="1 8">Multi-pass membrane protein</topology>
    </subcellularLocation>
</comment>
<feature type="transmembrane region" description="Helical" evidence="9">
    <location>
        <begin position="125"/>
        <end position="142"/>
    </location>
</feature>
<feature type="transmembrane region" description="Helical" evidence="9">
    <location>
        <begin position="196"/>
        <end position="216"/>
    </location>
</feature>
<accession>A0A9P5SRA8</accession>
<dbReference type="SMART" id="SM00679">
    <property type="entry name" value="CTNS"/>
    <property type="match status" value="2"/>
</dbReference>
<reference evidence="10" key="1">
    <citation type="journal article" date="2020" name="Fungal Divers.">
        <title>Resolving the Mortierellaceae phylogeny through synthesis of multi-gene phylogenetics and phylogenomics.</title>
        <authorList>
            <person name="Vandepol N."/>
            <person name="Liber J."/>
            <person name="Desiro A."/>
            <person name="Na H."/>
            <person name="Kennedy M."/>
            <person name="Barry K."/>
            <person name="Grigoriev I.V."/>
            <person name="Miller A.N."/>
            <person name="O'Donnell K."/>
            <person name="Stajich J.E."/>
            <person name="Bonito G."/>
        </authorList>
    </citation>
    <scope>NUCLEOTIDE SEQUENCE</scope>
    <source>
        <strain evidence="10">NVP1</strain>
    </source>
</reference>
<evidence type="ECO:0000256" key="6">
    <source>
        <dbReference type="ARBA" id="ARBA00023136"/>
    </source>
</evidence>
<evidence type="ECO:0000256" key="8">
    <source>
        <dbReference type="PIRNR" id="PIRNR023381"/>
    </source>
</evidence>
<name>A0A9P5SRA8_9FUNG</name>
<dbReference type="Gene3D" id="1.20.1280.290">
    <property type="match status" value="2"/>
</dbReference>
<evidence type="ECO:0000256" key="3">
    <source>
        <dbReference type="ARBA" id="ARBA00022692"/>
    </source>
</evidence>
<dbReference type="GO" id="GO:0016020">
    <property type="term" value="C:membrane"/>
    <property type="evidence" value="ECO:0007669"/>
    <property type="project" value="UniProtKB-SubCell"/>
</dbReference>
<evidence type="ECO:0000256" key="5">
    <source>
        <dbReference type="ARBA" id="ARBA00022989"/>
    </source>
</evidence>
<evidence type="ECO:0000313" key="10">
    <source>
        <dbReference type="EMBL" id="KAF9336662.1"/>
    </source>
</evidence>
<feature type="transmembrane region" description="Helical" evidence="9">
    <location>
        <begin position="154"/>
        <end position="175"/>
    </location>
</feature>
<keyword evidence="11" id="KW-1185">Reference proteome</keyword>
<protein>
    <recommendedName>
        <fullName evidence="8">Mannose-P-dolichol utilization defect 1 protein homolog</fullName>
    </recommendedName>
</protein>
<dbReference type="Proteomes" id="UP000696485">
    <property type="component" value="Unassembled WGS sequence"/>
</dbReference>
<keyword evidence="5 8" id="KW-1133">Transmembrane helix</keyword>
<evidence type="ECO:0000313" key="11">
    <source>
        <dbReference type="Proteomes" id="UP000696485"/>
    </source>
</evidence>
<evidence type="ECO:0000256" key="4">
    <source>
        <dbReference type="ARBA" id="ARBA00022737"/>
    </source>
</evidence>
<evidence type="ECO:0000256" key="9">
    <source>
        <dbReference type="SAM" id="Phobius"/>
    </source>
</evidence>
<proteinExistence type="inferred from homology"/>
<dbReference type="PANTHER" id="PTHR12226:SF2">
    <property type="entry name" value="MANNOSE-P-DOLICHOL UTILIZATION DEFECT 1 PROTEIN"/>
    <property type="match status" value="1"/>
</dbReference>
<feature type="transmembrane region" description="Helical" evidence="9">
    <location>
        <begin position="97"/>
        <end position="118"/>
    </location>
</feature>
<evidence type="ECO:0000256" key="2">
    <source>
        <dbReference type="ARBA" id="ARBA00022448"/>
    </source>
</evidence>
<dbReference type="PANTHER" id="PTHR12226">
    <property type="entry name" value="MANNOSE-P-DOLICHOL UTILIZATION DEFECT 1 LEC35 -RELATED"/>
    <property type="match status" value="1"/>
</dbReference>
<organism evidence="10 11">
    <name type="scientific">Podila minutissima</name>
    <dbReference type="NCBI Taxonomy" id="64525"/>
    <lineage>
        <taxon>Eukaryota</taxon>
        <taxon>Fungi</taxon>
        <taxon>Fungi incertae sedis</taxon>
        <taxon>Mucoromycota</taxon>
        <taxon>Mortierellomycotina</taxon>
        <taxon>Mortierellomycetes</taxon>
        <taxon>Mortierellales</taxon>
        <taxon>Mortierellaceae</taxon>
        <taxon>Podila</taxon>
    </lineage>
</organism>
<dbReference type="AlphaFoldDB" id="A0A9P5SRA8"/>
<evidence type="ECO:0000256" key="1">
    <source>
        <dbReference type="ARBA" id="ARBA00004141"/>
    </source>
</evidence>
<keyword evidence="3 8" id="KW-0812">Transmembrane</keyword>
<dbReference type="PIRSF" id="PIRSF023381">
    <property type="entry name" value="MannP-dilichol_defect-1p"/>
    <property type="match status" value="1"/>
</dbReference>
<sequence length="280" mass="30661">MYLPYILSAPATAIIGEKCYSSLIVDFNYRDVPCIRYSLSKGLGFGIVVGGAIVKIPQIIKIVRARSAKGLSLSSYLLETFASVISVAYNVRQMNPISTYGEAFFVAVQNLAILGLMLHYRGRTSSAFGILFSFSFLGVILSRNTQELQMEGTVITTGLIPHGILAFLQATTIPISLFSRIPQIIENYRNGSTGQLAAFTVFNYCAGSLARVYTTLVEVDDMIILSGAVFNALLNGILALQMAMYWDSWSRPSRTKLGEMADGSLYTVVPDNKVQVQKMD</sequence>
<dbReference type="EMBL" id="JAAAUY010000051">
    <property type="protein sequence ID" value="KAF9336662.1"/>
    <property type="molecule type" value="Genomic_DNA"/>
</dbReference>
<gene>
    <name evidence="10" type="ORF">BG006_007861</name>
</gene>
<dbReference type="FunFam" id="1.20.1280.290:FF:000006">
    <property type="entry name" value="mannose-P-dolichol utilization defect 1 protein"/>
    <property type="match status" value="1"/>
</dbReference>
<keyword evidence="2" id="KW-0813">Transport</keyword>